<keyword evidence="9" id="KW-0050">Antiport</keyword>
<protein>
    <recommendedName>
        <fullName evidence="9">Ca(2+)/H(+) antiporter</fullName>
    </recommendedName>
</protein>
<keyword evidence="2 9" id="KW-0813">Transport</keyword>
<gene>
    <name evidence="11" type="primary">cax</name>
    <name evidence="11" type="ORF">Q5722_04160</name>
</gene>
<feature type="transmembrane region" description="Helical" evidence="9">
    <location>
        <begin position="99"/>
        <end position="126"/>
    </location>
</feature>
<comment type="function">
    <text evidence="9">Ca(+)/H(+) antiporter that extrudes calcium in exchange for external protons.</text>
</comment>
<feature type="domain" description="Sodium/calcium exchanger membrane region" evidence="10">
    <location>
        <begin position="222"/>
        <end position="366"/>
    </location>
</feature>
<comment type="subcellular location">
    <subcellularLocation>
        <location evidence="1">Endomembrane system</location>
        <topology evidence="1">Multi-pass membrane protein</topology>
    </subcellularLocation>
</comment>
<evidence type="ECO:0000313" key="11">
    <source>
        <dbReference type="EMBL" id="MDO7867558.1"/>
    </source>
</evidence>
<keyword evidence="12" id="KW-1185">Reference proteome</keyword>
<dbReference type="Proteomes" id="UP001233314">
    <property type="component" value="Unassembled WGS sequence"/>
</dbReference>
<feature type="transmembrane region" description="Helical" evidence="9">
    <location>
        <begin position="41"/>
        <end position="61"/>
    </location>
</feature>
<evidence type="ECO:0000256" key="8">
    <source>
        <dbReference type="ARBA" id="ARBA00023136"/>
    </source>
</evidence>
<evidence type="ECO:0000256" key="4">
    <source>
        <dbReference type="ARBA" id="ARBA00022692"/>
    </source>
</evidence>
<feature type="transmembrane region" description="Helical" evidence="9">
    <location>
        <begin position="138"/>
        <end position="157"/>
    </location>
</feature>
<evidence type="ECO:0000256" key="9">
    <source>
        <dbReference type="RuleBase" id="RU365028"/>
    </source>
</evidence>
<dbReference type="InterPro" id="IPR004713">
    <property type="entry name" value="CaH_exchang"/>
</dbReference>
<accession>A0ABT9B318</accession>
<keyword evidence="5 9" id="KW-0106">Calcium</keyword>
<evidence type="ECO:0000259" key="10">
    <source>
        <dbReference type="Pfam" id="PF01699"/>
    </source>
</evidence>
<name>A0ABT9B318_9ACTN</name>
<evidence type="ECO:0000256" key="3">
    <source>
        <dbReference type="ARBA" id="ARBA00022568"/>
    </source>
</evidence>
<evidence type="ECO:0000256" key="6">
    <source>
        <dbReference type="ARBA" id="ARBA00022989"/>
    </source>
</evidence>
<comment type="similarity">
    <text evidence="9">Belongs to the Ca(2+):cation antiporter (CaCA) (TC 2.A.19) family.</text>
</comment>
<feature type="transmembrane region" description="Helical" evidence="9">
    <location>
        <begin position="217"/>
        <end position="236"/>
    </location>
</feature>
<dbReference type="NCBIfam" id="TIGR00378">
    <property type="entry name" value="cax"/>
    <property type="match status" value="1"/>
</dbReference>
<feature type="transmembrane region" description="Helical" evidence="9">
    <location>
        <begin position="347"/>
        <end position="367"/>
    </location>
</feature>
<reference evidence="11 12" key="1">
    <citation type="submission" date="2023-07" db="EMBL/GenBank/DDBJ databases">
        <title>Nocardioides sp. nov WY-20 isolated from soil.</title>
        <authorList>
            <person name="Liu B."/>
            <person name="Wan Y."/>
        </authorList>
    </citation>
    <scope>NUCLEOTIDE SEQUENCE [LARGE SCALE GENOMIC DNA]</scope>
    <source>
        <strain evidence="11 12">WY-20</strain>
    </source>
</reference>
<dbReference type="PANTHER" id="PTHR31503:SF22">
    <property type="entry name" value="VACUOLAR CALCIUM ION TRANSPORTER"/>
    <property type="match status" value="1"/>
</dbReference>
<dbReference type="EMBL" id="JAUQTA010000001">
    <property type="protein sequence ID" value="MDO7867558.1"/>
    <property type="molecule type" value="Genomic_DNA"/>
</dbReference>
<keyword evidence="3 9" id="KW-0109">Calcium transport</keyword>
<dbReference type="Pfam" id="PF01699">
    <property type="entry name" value="Na_Ca_ex"/>
    <property type="match status" value="2"/>
</dbReference>
<evidence type="ECO:0000313" key="12">
    <source>
        <dbReference type="Proteomes" id="UP001233314"/>
    </source>
</evidence>
<evidence type="ECO:0000256" key="2">
    <source>
        <dbReference type="ARBA" id="ARBA00022448"/>
    </source>
</evidence>
<dbReference type="PANTHER" id="PTHR31503">
    <property type="entry name" value="VACUOLAR CALCIUM ION TRANSPORTER"/>
    <property type="match status" value="1"/>
</dbReference>
<evidence type="ECO:0000256" key="5">
    <source>
        <dbReference type="ARBA" id="ARBA00022837"/>
    </source>
</evidence>
<dbReference type="InterPro" id="IPR004798">
    <property type="entry name" value="CAX-like"/>
</dbReference>
<feature type="transmembrane region" description="Helical" evidence="9">
    <location>
        <begin position="16"/>
        <end position="35"/>
    </location>
</feature>
<dbReference type="RefSeq" id="WP_305026949.1">
    <property type="nucleotide sequence ID" value="NZ_JAUQTA010000001.1"/>
</dbReference>
<comment type="caution">
    <text evidence="11">The sequence shown here is derived from an EMBL/GenBank/DDBJ whole genome shotgun (WGS) entry which is preliminary data.</text>
</comment>
<evidence type="ECO:0000256" key="7">
    <source>
        <dbReference type="ARBA" id="ARBA00023065"/>
    </source>
</evidence>
<feature type="domain" description="Sodium/calcium exchanger membrane region" evidence="10">
    <location>
        <begin position="40"/>
        <end position="193"/>
    </location>
</feature>
<organism evidence="11 12">
    <name type="scientific">Nocardioides jiangxiensis</name>
    <dbReference type="NCBI Taxonomy" id="3064524"/>
    <lineage>
        <taxon>Bacteria</taxon>
        <taxon>Bacillati</taxon>
        <taxon>Actinomycetota</taxon>
        <taxon>Actinomycetes</taxon>
        <taxon>Propionibacteriales</taxon>
        <taxon>Nocardioidaceae</taxon>
        <taxon>Nocardioides</taxon>
    </lineage>
</organism>
<keyword evidence="6 9" id="KW-1133">Transmembrane helix</keyword>
<proteinExistence type="inferred from homology"/>
<comment type="caution">
    <text evidence="9">Lacks conserved residue(s) required for the propagation of feature annotation.</text>
</comment>
<dbReference type="InterPro" id="IPR004837">
    <property type="entry name" value="NaCa_Exmemb"/>
</dbReference>
<dbReference type="InterPro" id="IPR044880">
    <property type="entry name" value="NCX_ion-bd_dom_sf"/>
</dbReference>
<keyword evidence="8 9" id="KW-0472">Membrane</keyword>
<feature type="transmembrane region" description="Helical" evidence="9">
    <location>
        <begin position="177"/>
        <end position="197"/>
    </location>
</feature>
<sequence length="368" mass="37528">MSTQTAPSPTFVRSDYVLLGLTAGATALAGIAHYAGWAGWLAFSIAALAIGLAASLVGLCVEQLGDRFGPGATGVLQSALGNLPELFICLFALKAGQVAVVQAALIGSILSNLLLVMGLAFVVGGVRHGLQKIDSSRARTISVLMIVAVVAMVAPSLTALESGSQAGHGAASHEQALSIIVSVVLLGLFALTLPASLKRNDSSGMSGGETVHEAPRWSVGLAIGLLALAGVAAAFISDWFVAGLEPAMDSWGINETFAGLVIVAVAGNAIENVIGIQLAARNQSEYAFQLIINSPLQIALVLAPLLVILSSVLGFTALTLVFSPVLVVAVFLSVLVAALITVDGESNWIEGAALIGVYVVIAASLWWG</sequence>
<keyword evidence="7 9" id="KW-0406">Ion transport</keyword>
<feature type="transmembrane region" description="Helical" evidence="9">
    <location>
        <begin position="286"/>
        <end position="309"/>
    </location>
</feature>
<feature type="transmembrane region" description="Helical" evidence="9">
    <location>
        <begin position="256"/>
        <end position="274"/>
    </location>
</feature>
<keyword evidence="4 9" id="KW-0812">Transmembrane</keyword>
<dbReference type="Gene3D" id="1.20.1420.30">
    <property type="entry name" value="NCX, central ion-binding region"/>
    <property type="match status" value="1"/>
</dbReference>
<evidence type="ECO:0000256" key="1">
    <source>
        <dbReference type="ARBA" id="ARBA00004127"/>
    </source>
</evidence>
<feature type="transmembrane region" description="Helical" evidence="9">
    <location>
        <begin position="315"/>
        <end position="340"/>
    </location>
</feature>